<sequence length="731" mass="80592">MTLTDPTTENPTLHDRLLAGDRIFAETGNYAGIDTLELREDDPIKYESLHVKLRSTVVNARDMARRISASPGVREVGESVVALFTPEGDAIALSTGIMVHVHTASRFIKWMIQNDYEESPGIRHGDIFANNDAFIGTVQAPDVIDVTPIFHEGELIGWVAAVCHELEVGGITPGGDVALAQERYTEGLFVCAEKVGENDELRRDYLIRLERNLRMPIYWVLDEKAKVAACLEVRDQVLDLVDQVGVDYYKQATKEFIEEGRRGQLSRMRQLTVPGRYRGHTFFGHVTEGKNGVLPLGNKNWLYAIPMEMEVSAEGKLSIDFDGTNSWGYHSMNCTPAGMDGGMFVTLTQHMNYDGKVNDGAWLATELNLPSGTWTNPERETVATATSWALLLPAYGVFQRMLSRGFLARGFKEEVFVGQVNSPMIEMGGESQYGGQFGIALFECAAAGSGALGIKDGLDTSYVGWNPESDMGNMEVWEQDMPMVYLGRSISPNSGGFGRYRGGCGFESLWLVNNSSQLIAATSEHSSRVFDNAGMCGGYPAPTVQLHHSTHDAGIPERAAERKPLPHSLGSDPHESDLAKFADGTTHVEEGPYLATPLRHGDLFAHSYNGGGGYGDPLERDPGAVARDVANGYVTADVAAAVTGVVVEGTEVDEEATRARREGIVRGRRENSVPVSEWIQQQSQRIRRKDLAPEVAEMYRDSMSLSRRFAAEFREFWQLPEDFEFEAQPTR</sequence>
<evidence type="ECO:0000313" key="2">
    <source>
        <dbReference type="EMBL" id="MFD1718579.1"/>
    </source>
</evidence>
<dbReference type="EMBL" id="JBHUEE010000006">
    <property type="protein sequence ID" value="MFD1718579.1"/>
    <property type="molecule type" value="Genomic_DNA"/>
</dbReference>
<dbReference type="InterPro" id="IPR045079">
    <property type="entry name" value="Oxoprolinase-like"/>
</dbReference>
<feature type="domain" description="Hydantoinase B/oxoprolinase" evidence="1">
    <location>
        <begin position="42"/>
        <end position="617"/>
    </location>
</feature>
<dbReference type="PANTHER" id="PTHR11365:SF23">
    <property type="entry name" value="HYPOTHETICAL 5-OXOPROLINASE (EUROFUNG)-RELATED"/>
    <property type="match status" value="1"/>
</dbReference>
<protein>
    <submittedName>
        <fullName evidence="2">Hydantoinase B/oxoprolinase family protein</fullName>
    </submittedName>
</protein>
<reference evidence="3" key="1">
    <citation type="journal article" date="2019" name="Int. J. Syst. Evol. Microbiol.">
        <title>The Global Catalogue of Microorganisms (GCM) 10K type strain sequencing project: providing services to taxonomists for standard genome sequencing and annotation.</title>
        <authorList>
            <consortium name="The Broad Institute Genomics Platform"/>
            <consortium name="The Broad Institute Genome Sequencing Center for Infectious Disease"/>
            <person name="Wu L."/>
            <person name="Ma J."/>
        </authorList>
    </citation>
    <scope>NUCLEOTIDE SEQUENCE [LARGE SCALE GENOMIC DNA]</scope>
    <source>
        <strain evidence="3">JCM 17130</strain>
    </source>
</reference>
<evidence type="ECO:0000313" key="3">
    <source>
        <dbReference type="Proteomes" id="UP001597277"/>
    </source>
</evidence>
<dbReference type="Pfam" id="PF02538">
    <property type="entry name" value="Hydantoinase_B"/>
    <property type="match status" value="1"/>
</dbReference>
<gene>
    <name evidence="2" type="ORF">ACFSE6_12095</name>
</gene>
<accession>A0ABW4L615</accession>
<dbReference type="PANTHER" id="PTHR11365">
    <property type="entry name" value="5-OXOPROLINASE RELATED"/>
    <property type="match status" value="1"/>
</dbReference>
<dbReference type="Proteomes" id="UP001597277">
    <property type="component" value="Unassembled WGS sequence"/>
</dbReference>
<comment type="caution">
    <text evidence="2">The sequence shown here is derived from an EMBL/GenBank/DDBJ whole genome shotgun (WGS) entry which is preliminary data.</text>
</comment>
<keyword evidence="3" id="KW-1185">Reference proteome</keyword>
<name>A0ABW4L615_9MICO</name>
<organism evidence="2 3">
    <name type="scientific">Georgenia deserti</name>
    <dbReference type="NCBI Taxonomy" id="2093781"/>
    <lineage>
        <taxon>Bacteria</taxon>
        <taxon>Bacillati</taxon>
        <taxon>Actinomycetota</taxon>
        <taxon>Actinomycetes</taxon>
        <taxon>Micrococcales</taxon>
        <taxon>Bogoriellaceae</taxon>
        <taxon>Georgenia</taxon>
    </lineage>
</organism>
<dbReference type="RefSeq" id="WP_388007144.1">
    <property type="nucleotide sequence ID" value="NZ_JBHUEE010000006.1"/>
</dbReference>
<proteinExistence type="predicted"/>
<dbReference type="InterPro" id="IPR003692">
    <property type="entry name" value="Hydantoinase_B"/>
</dbReference>
<evidence type="ECO:0000259" key="1">
    <source>
        <dbReference type="Pfam" id="PF02538"/>
    </source>
</evidence>